<dbReference type="SUPFAM" id="SSF52255">
    <property type="entry name" value="N5-CAIR mutase (phosphoribosylaminoimidazole carboxylase, PurE)"/>
    <property type="match status" value="1"/>
</dbReference>
<dbReference type="PANTHER" id="PTHR43064">
    <property type="entry name" value="PHOSPHORIBOSYLAMINOIMIDAZOLE CARBOXYLASE-RELATED"/>
    <property type="match status" value="1"/>
</dbReference>
<reference evidence="2 3" key="1">
    <citation type="journal article" date="2007" name="Appl. Environ. Microbiol.">
        <title>Isolation of key methanogens for global methane emission from rice paddy fields: a novel isolate affiliated with the clone cluster rice cluster I.</title>
        <authorList>
            <person name="Sakai S."/>
            <person name="Imachi H."/>
            <person name="Sekiguchi Y."/>
            <person name="Ohashi A."/>
            <person name="Harada H."/>
            <person name="Kamagata Y."/>
        </authorList>
    </citation>
    <scope>NUCLEOTIDE SEQUENCE [LARGE SCALE GENOMIC DNA]</scope>
    <source>
        <strain evidence="3">DSM 17711 / JCM 13418 / NBRC 101707 / SANAE</strain>
    </source>
</reference>
<dbReference type="FunCoup" id="D1YUT8">
    <property type="interactions" value="3"/>
</dbReference>
<sequence length="259" mass="27413">MTGMDAREVLEKLAAGEIGIDMAERLLRLDYVERIGNHTVFDMSRECRSGIPEVVYAEGKTPEKAGEIVERVIAKRGMLVLSRASEKYHDEVVRRIGEDGVMYRPEARMIVIDRRGCVQEHIGKIGVLTAGTSDIPVAEEAATIAEVMGCTVIRGYDVGVAGIHRLLDPLKDMIRQDVACVVVVAGMEGALPSVVAGMVGVPVIGVPTSIGYGLGAGGMGALTTMLQSCAPGLVVVNIDNGFNAGATAALIAKMKHGKK</sequence>
<dbReference type="NCBIfam" id="NF033503">
    <property type="entry name" value="LarB"/>
    <property type="match status" value="1"/>
</dbReference>
<feature type="domain" description="PurE" evidence="1">
    <location>
        <begin position="123"/>
        <end position="257"/>
    </location>
</feature>
<dbReference type="GO" id="GO:0016787">
    <property type="term" value="F:hydrolase activity"/>
    <property type="evidence" value="ECO:0007669"/>
    <property type="project" value="InterPro"/>
</dbReference>
<keyword evidence="3" id="KW-1185">Reference proteome</keyword>
<name>D1YUT8_METPS</name>
<dbReference type="SMART" id="SM01001">
    <property type="entry name" value="AIRC"/>
    <property type="match status" value="1"/>
</dbReference>
<protein>
    <submittedName>
        <fullName evidence="2">CpmA homolog</fullName>
    </submittedName>
</protein>
<dbReference type="AlphaFoldDB" id="D1YUT8"/>
<dbReference type="GO" id="GO:0006189">
    <property type="term" value="P:'de novo' IMP biosynthetic process"/>
    <property type="evidence" value="ECO:0007669"/>
    <property type="project" value="InterPro"/>
</dbReference>
<dbReference type="PATRIC" id="fig|304371.9.peg.144"/>
<organism evidence="2 3">
    <name type="scientific">Methanocella paludicola (strain DSM 17711 / JCM 13418 / NBRC 101707 / SANAE)</name>
    <dbReference type="NCBI Taxonomy" id="304371"/>
    <lineage>
        <taxon>Archaea</taxon>
        <taxon>Methanobacteriati</taxon>
        <taxon>Methanobacteriota</taxon>
        <taxon>Stenosarchaea group</taxon>
        <taxon>Methanomicrobia</taxon>
        <taxon>Methanocellales</taxon>
        <taxon>Methanocellaceae</taxon>
        <taxon>Methanocella</taxon>
    </lineage>
</organism>
<reference evidence="3" key="3">
    <citation type="journal article" date="2011" name="PLoS ONE">
        <title>Genome sequence of a mesophilic hydrogenotrophic methanogen Methanocella paludicola, the first cultivated representative of the order Methanocellales.</title>
        <authorList>
            <person name="Sakai S."/>
            <person name="Takaki Y."/>
            <person name="Shimamura S."/>
            <person name="Sekine M."/>
            <person name="Tajima T."/>
            <person name="Kosugi H."/>
            <person name="Ichikawa N."/>
            <person name="Tasumi E."/>
            <person name="Hiraki A.T."/>
            <person name="Shimizu A."/>
            <person name="Kato Y."/>
            <person name="Nishiko R."/>
            <person name="Mori K."/>
            <person name="Fujita N."/>
            <person name="Imachi H."/>
            <person name="Takai K."/>
        </authorList>
    </citation>
    <scope>NUCLEOTIDE SEQUENCE [LARGE SCALE GENOMIC DNA]</scope>
    <source>
        <strain evidence="3">DSM 17711 / JCM 13418 / NBRC 101707 / SANAE</strain>
    </source>
</reference>
<evidence type="ECO:0000259" key="1">
    <source>
        <dbReference type="SMART" id="SM01001"/>
    </source>
</evidence>
<proteinExistence type="predicted"/>
<accession>D1YUT8</accession>
<dbReference type="Proteomes" id="UP000001882">
    <property type="component" value="Chromosome"/>
</dbReference>
<dbReference type="InterPro" id="IPR000031">
    <property type="entry name" value="PurE_dom"/>
</dbReference>
<dbReference type="InParanoid" id="D1YUT8"/>
<evidence type="ECO:0000313" key="2">
    <source>
        <dbReference type="EMBL" id="BAI60210.1"/>
    </source>
</evidence>
<dbReference type="KEGG" id="mpd:MCP_0138"/>
<dbReference type="InterPro" id="IPR039476">
    <property type="entry name" value="P2CMN_synthase_LarB"/>
</dbReference>
<dbReference type="STRING" id="304371.MCP_0138"/>
<dbReference type="eggNOG" id="arCOG02465">
    <property type="taxonomic scope" value="Archaea"/>
</dbReference>
<dbReference type="EMBL" id="AP011532">
    <property type="protein sequence ID" value="BAI60210.1"/>
    <property type="molecule type" value="Genomic_DNA"/>
</dbReference>
<dbReference type="PANTHER" id="PTHR43064:SF1">
    <property type="entry name" value="SLL1489 PROTEIN"/>
    <property type="match status" value="1"/>
</dbReference>
<gene>
    <name evidence="2" type="ordered locus">MCP_0138</name>
</gene>
<dbReference type="Gene3D" id="3.40.50.1970">
    <property type="match status" value="1"/>
</dbReference>
<reference evidence="2 3" key="2">
    <citation type="journal article" date="2008" name="Int. J. Syst. Evol. Microbiol.">
        <title>Methanocella paludicola gen. nov., sp. nov., a methane-producing archaeon, the first isolate of the lineage 'Rice Cluster I', and proposal of the new archaeal order Methanocellales ord. nov.</title>
        <authorList>
            <person name="Sakai S."/>
            <person name="Imachi H."/>
            <person name="Hanada S."/>
            <person name="Ohashi A."/>
            <person name="Harada H."/>
            <person name="Kamagata Y."/>
        </authorList>
    </citation>
    <scope>NUCLEOTIDE SEQUENCE [LARGE SCALE GENOMIC DNA]</scope>
    <source>
        <strain evidence="3">DSM 17711 / JCM 13418 / NBRC 101707 / SANAE</strain>
    </source>
</reference>
<dbReference type="Pfam" id="PF00731">
    <property type="entry name" value="AIRC"/>
    <property type="match status" value="1"/>
</dbReference>
<evidence type="ECO:0000313" key="3">
    <source>
        <dbReference type="Proteomes" id="UP000001882"/>
    </source>
</evidence>